<protein>
    <submittedName>
        <fullName evidence="4">DUF4377 domain-containing protein</fullName>
    </submittedName>
</protein>
<dbReference type="Proteomes" id="UP001222403">
    <property type="component" value="Chromosome"/>
</dbReference>
<organism evidence="4 6">
    <name type="scientific">Providencia vermicola</name>
    <dbReference type="NCBI Taxonomy" id="333965"/>
    <lineage>
        <taxon>Bacteria</taxon>
        <taxon>Pseudomonadati</taxon>
        <taxon>Pseudomonadota</taxon>
        <taxon>Gammaproteobacteria</taxon>
        <taxon>Enterobacterales</taxon>
        <taxon>Morganellaceae</taxon>
        <taxon>Providencia</taxon>
    </lineage>
</organism>
<evidence type="ECO:0000313" key="3">
    <source>
        <dbReference type="EMBL" id="USB36297.1"/>
    </source>
</evidence>
<keyword evidence="5" id="KW-1185">Reference proteome</keyword>
<dbReference type="RefSeq" id="WP_251464252.1">
    <property type="nucleotide sequence ID" value="NZ_CAXOHT010000001.1"/>
</dbReference>
<dbReference type="Proteomes" id="UP001057142">
    <property type="component" value="Chromosome"/>
</dbReference>
<dbReference type="PROSITE" id="PS51257">
    <property type="entry name" value="PROKAR_LIPOPROTEIN"/>
    <property type="match status" value="1"/>
</dbReference>
<evidence type="ECO:0000313" key="6">
    <source>
        <dbReference type="Proteomes" id="UP001222403"/>
    </source>
</evidence>
<evidence type="ECO:0000259" key="2">
    <source>
        <dbReference type="Pfam" id="PF14302"/>
    </source>
</evidence>
<dbReference type="EMBL" id="CP116222">
    <property type="protein sequence ID" value="WFC05227.1"/>
    <property type="molecule type" value="Genomic_DNA"/>
</dbReference>
<evidence type="ECO:0000313" key="5">
    <source>
        <dbReference type="Proteomes" id="UP001057142"/>
    </source>
</evidence>
<reference evidence="3" key="1">
    <citation type="journal article" date="2022" name="Front. Microbiol.">
        <title>Identification of a novel aminoglycoside O-nucleotidyltransferase AadA33 in Providencia vermicola.</title>
        <authorList>
            <person name="Feng C."/>
            <person name="Gao M."/>
            <person name="Jiang W."/>
            <person name="Shi W."/>
            <person name="Li A."/>
            <person name="Liu S."/>
            <person name="Zhang L."/>
            <person name="Zhang X."/>
            <person name="Li Q."/>
            <person name="Lin H."/>
            <person name="Lu J."/>
            <person name="Li K."/>
            <person name="Zhang H."/>
            <person name="Hu Y."/>
            <person name="Bao Q."/>
            <person name="Lin X."/>
        </authorList>
    </citation>
    <scope>NUCLEOTIDE SEQUENCE</scope>
    <source>
        <strain evidence="3">P13</strain>
    </source>
</reference>
<keyword evidence="1" id="KW-0732">Signal</keyword>
<name>A0AAX3RRG3_9GAMM</name>
<evidence type="ECO:0000313" key="4">
    <source>
        <dbReference type="EMBL" id="WFC05227.1"/>
    </source>
</evidence>
<accession>A0AAX3RRG3</accession>
<evidence type="ECO:0000256" key="1">
    <source>
        <dbReference type="SAM" id="SignalP"/>
    </source>
</evidence>
<proteinExistence type="predicted"/>
<gene>
    <name evidence="3" type="ORF">M5J11_16020</name>
    <name evidence="4" type="ORF">PG365_10775</name>
</gene>
<feature type="signal peptide" evidence="1">
    <location>
        <begin position="1"/>
        <end position="22"/>
    </location>
</feature>
<sequence>MKKCVFVSSLLFVLVGCQTVKTTDNTKTFYIDSTLADCVGVAPMKCMKIKQNQQADWELFYGTIQGFDYQPGYQYTLKVNQFDVVNPPADAPSLRYELVEIINKTKK</sequence>
<dbReference type="AlphaFoldDB" id="A0AAX3RRG3"/>
<dbReference type="EMBL" id="CP097327">
    <property type="protein sequence ID" value="USB36297.1"/>
    <property type="molecule type" value="Genomic_DNA"/>
</dbReference>
<dbReference type="Pfam" id="PF14302">
    <property type="entry name" value="DUF4377"/>
    <property type="match status" value="1"/>
</dbReference>
<feature type="chain" id="PRO_5043724412" evidence="1">
    <location>
        <begin position="23"/>
        <end position="107"/>
    </location>
</feature>
<dbReference type="InterPro" id="IPR025485">
    <property type="entry name" value="DUF4377"/>
</dbReference>
<reference evidence="4" key="2">
    <citation type="submission" date="2023-01" db="EMBL/GenBank/DDBJ databases">
        <title>The prevalence of carbapenem-resistant bacteria in aquaculture in China and the genetic diversity of carbapenem-resistant genes.</title>
        <authorList>
            <person name="Wen R."/>
        </authorList>
    </citation>
    <scope>NUCLEOTIDE SEQUENCE</scope>
    <source>
        <strain evidence="4">PVA41-chromosome</strain>
    </source>
</reference>
<feature type="domain" description="DUF4377" evidence="2">
    <location>
        <begin position="30"/>
        <end position="104"/>
    </location>
</feature>